<dbReference type="EC" id="2.3.1.199" evidence="11"/>
<keyword evidence="6 11" id="KW-0276">Fatty acid metabolism</keyword>
<accession>A0A183F1E2</accession>
<dbReference type="UniPathway" id="UPA00094"/>
<evidence type="ECO:0000256" key="10">
    <source>
        <dbReference type="ARBA" id="ARBA00023160"/>
    </source>
</evidence>
<dbReference type="GO" id="GO:0042761">
    <property type="term" value="P:very long-chain fatty acid biosynthetic process"/>
    <property type="evidence" value="ECO:0007669"/>
    <property type="project" value="TreeGrafter"/>
</dbReference>
<comment type="caution">
    <text evidence="11">Lacks conserved residue(s) required for the propagation of feature annotation.</text>
</comment>
<reference evidence="14" key="1">
    <citation type="submission" date="2016-06" db="UniProtKB">
        <authorList>
            <consortium name="WormBaseParasite"/>
        </authorList>
    </citation>
    <scope>IDENTIFICATION</scope>
</reference>
<dbReference type="GO" id="GO:0009922">
    <property type="term" value="F:fatty acid elongase activity"/>
    <property type="evidence" value="ECO:0007669"/>
    <property type="project" value="UniProtKB-EC"/>
</dbReference>
<dbReference type="GO" id="GO:0034625">
    <property type="term" value="P:fatty acid elongation, monounsaturated fatty acid"/>
    <property type="evidence" value="ECO:0007669"/>
    <property type="project" value="TreeGrafter"/>
</dbReference>
<keyword evidence="8 11" id="KW-0443">Lipid metabolism</keyword>
<proteinExistence type="inferred from homology"/>
<evidence type="ECO:0000313" key="14">
    <source>
        <dbReference type="WBParaSite" id="GPUH_0002706301-mRNA-1"/>
    </source>
</evidence>
<evidence type="ECO:0000256" key="9">
    <source>
        <dbReference type="ARBA" id="ARBA00023136"/>
    </source>
</evidence>
<dbReference type="GO" id="GO:0030148">
    <property type="term" value="P:sphingolipid biosynthetic process"/>
    <property type="evidence" value="ECO:0007669"/>
    <property type="project" value="TreeGrafter"/>
</dbReference>
<dbReference type="InterPro" id="IPR002076">
    <property type="entry name" value="ELO_fam"/>
</dbReference>
<evidence type="ECO:0000256" key="3">
    <source>
        <dbReference type="ARBA" id="ARBA00022516"/>
    </source>
</evidence>
<keyword evidence="10 11" id="KW-0275">Fatty acid biosynthesis</keyword>
<evidence type="ECO:0000256" key="6">
    <source>
        <dbReference type="ARBA" id="ARBA00022832"/>
    </source>
</evidence>
<dbReference type="OrthoDB" id="434092at2759"/>
<organism evidence="14">
    <name type="scientific">Gongylonema pulchrum</name>
    <dbReference type="NCBI Taxonomy" id="637853"/>
    <lineage>
        <taxon>Eukaryota</taxon>
        <taxon>Metazoa</taxon>
        <taxon>Ecdysozoa</taxon>
        <taxon>Nematoda</taxon>
        <taxon>Chromadorea</taxon>
        <taxon>Rhabditida</taxon>
        <taxon>Spirurina</taxon>
        <taxon>Spiruromorpha</taxon>
        <taxon>Spiruroidea</taxon>
        <taxon>Gongylonematidae</taxon>
        <taxon>Gongylonema</taxon>
    </lineage>
</organism>
<sequence length="183" mass="21368">MQHMWRGRHCISEECGCRNSSEYDVEASMTWLRWYRPLLMLLVFTYALFVIKMPRLWKRKLPCMEAAIFFWDLFNAFADLYLLILLLPEFLWSFRGGLYSSVCLNDNLYKNARTGHAIFTFHISKTWELLDTVLVILDGHDTATLHVAHHIVSCVSALYSYHSIGALARWIAITNLASHCILY</sequence>
<reference evidence="12 13" key="2">
    <citation type="submission" date="2018-11" db="EMBL/GenBank/DDBJ databases">
        <authorList>
            <consortium name="Pathogen Informatics"/>
        </authorList>
    </citation>
    <scope>NUCLEOTIDE SEQUENCE [LARGE SCALE GENOMIC DNA]</scope>
</reference>
<comment type="pathway">
    <text evidence="2">Lipid metabolism; fatty acid biosynthesis.</text>
</comment>
<gene>
    <name evidence="12" type="ORF">GPUH_LOCUS27033</name>
</gene>
<dbReference type="PANTHER" id="PTHR11157">
    <property type="entry name" value="FATTY ACID ACYL TRANSFERASE-RELATED"/>
    <property type="match status" value="1"/>
</dbReference>
<evidence type="ECO:0000313" key="13">
    <source>
        <dbReference type="Proteomes" id="UP000271098"/>
    </source>
</evidence>
<name>A0A183F1E2_9BILA</name>
<keyword evidence="7 11" id="KW-1133">Transmembrane helix</keyword>
<evidence type="ECO:0000256" key="1">
    <source>
        <dbReference type="ARBA" id="ARBA00004141"/>
    </source>
</evidence>
<comment type="similarity">
    <text evidence="11">Belongs to the ELO family.</text>
</comment>
<dbReference type="EMBL" id="UYRT01117451">
    <property type="protein sequence ID" value="VDN49844.1"/>
    <property type="molecule type" value="Genomic_DNA"/>
</dbReference>
<dbReference type="GO" id="GO:0034626">
    <property type="term" value="P:fatty acid elongation, polyunsaturated fatty acid"/>
    <property type="evidence" value="ECO:0007669"/>
    <property type="project" value="TreeGrafter"/>
</dbReference>
<dbReference type="AlphaFoldDB" id="A0A183F1E2"/>
<dbReference type="Pfam" id="PF01151">
    <property type="entry name" value="ELO"/>
    <property type="match status" value="1"/>
</dbReference>
<keyword evidence="9 11" id="KW-0472">Membrane</keyword>
<protein>
    <recommendedName>
        <fullName evidence="11">Elongation of very long chain fatty acids protein</fullName>
        <ecNumber evidence="11">2.3.1.199</ecNumber>
    </recommendedName>
    <alternativeName>
        <fullName evidence="11">Very-long-chain 3-oxoacyl-CoA synthase</fullName>
    </alternativeName>
</protein>
<dbReference type="Proteomes" id="UP000271098">
    <property type="component" value="Unassembled WGS sequence"/>
</dbReference>
<evidence type="ECO:0000256" key="11">
    <source>
        <dbReference type="RuleBase" id="RU361115"/>
    </source>
</evidence>
<feature type="transmembrane region" description="Helical" evidence="11">
    <location>
        <begin position="34"/>
        <end position="51"/>
    </location>
</feature>
<evidence type="ECO:0000256" key="4">
    <source>
        <dbReference type="ARBA" id="ARBA00022679"/>
    </source>
</evidence>
<dbReference type="GO" id="GO:0019367">
    <property type="term" value="P:fatty acid elongation, saturated fatty acid"/>
    <property type="evidence" value="ECO:0007669"/>
    <property type="project" value="TreeGrafter"/>
</dbReference>
<keyword evidence="3 11" id="KW-0444">Lipid biosynthesis</keyword>
<evidence type="ECO:0000256" key="2">
    <source>
        <dbReference type="ARBA" id="ARBA00005194"/>
    </source>
</evidence>
<evidence type="ECO:0000256" key="5">
    <source>
        <dbReference type="ARBA" id="ARBA00022692"/>
    </source>
</evidence>
<keyword evidence="4 11" id="KW-0808">Transferase</keyword>
<comment type="catalytic activity">
    <reaction evidence="11">
        <text>a very-long-chain acyl-CoA + malonyl-CoA + H(+) = a very-long-chain 3-oxoacyl-CoA + CO2 + CoA</text>
        <dbReference type="Rhea" id="RHEA:32727"/>
        <dbReference type="ChEBI" id="CHEBI:15378"/>
        <dbReference type="ChEBI" id="CHEBI:16526"/>
        <dbReference type="ChEBI" id="CHEBI:57287"/>
        <dbReference type="ChEBI" id="CHEBI:57384"/>
        <dbReference type="ChEBI" id="CHEBI:90725"/>
        <dbReference type="ChEBI" id="CHEBI:90736"/>
        <dbReference type="EC" id="2.3.1.199"/>
    </reaction>
</comment>
<keyword evidence="13" id="KW-1185">Reference proteome</keyword>
<feature type="transmembrane region" description="Helical" evidence="11">
    <location>
        <begin position="63"/>
        <end position="87"/>
    </location>
</feature>
<evidence type="ECO:0000256" key="8">
    <source>
        <dbReference type="ARBA" id="ARBA00023098"/>
    </source>
</evidence>
<keyword evidence="5 11" id="KW-0812">Transmembrane</keyword>
<dbReference type="GO" id="GO:0005789">
    <property type="term" value="C:endoplasmic reticulum membrane"/>
    <property type="evidence" value="ECO:0007669"/>
    <property type="project" value="TreeGrafter"/>
</dbReference>
<comment type="subcellular location">
    <subcellularLocation>
        <location evidence="1">Membrane</location>
        <topology evidence="1">Multi-pass membrane protein</topology>
    </subcellularLocation>
</comment>
<dbReference type="WBParaSite" id="GPUH_0002706301-mRNA-1">
    <property type="protein sequence ID" value="GPUH_0002706301-mRNA-1"/>
    <property type="gene ID" value="GPUH_0002706301"/>
</dbReference>
<evidence type="ECO:0000313" key="12">
    <source>
        <dbReference type="EMBL" id="VDN49844.1"/>
    </source>
</evidence>
<evidence type="ECO:0000256" key="7">
    <source>
        <dbReference type="ARBA" id="ARBA00022989"/>
    </source>
</evidence>
<dbReference type="PANTHER" id="PTHR11157:SF17">
    <property type="entry name" value="ELONGATION OF VERY LONG CHAIN FATTY ACIDS PROTEIN 6"/>
    <property type="match status" value="1"/>
</dbReference>